<reference evidence="5" key="1">
    <citation type="journal article" date="2019" name="Int. J. Syst. Evol. Microbiol.">
        <title>The Global Catalogue of Microorganisms (GCM) 10K type strain sequencing project: providing services to taxonomists for standard genome sequencing and annotation.</title>
        <authorList>
            <consortium name="The Broad Institute Genomics Platform"/>
            <consortium name="The Broad Institute Genome Sequencing Center for Infectious Disease"/>
            <person name="Wu L."/>
            <person name="Ma J."/>
        </authorList>
    </citation>
    <scope>NUCLEOTIDE SEQUENCE [LARGE SCALE GENOMIC DNA]</scope>
    <source>
        <strain evidence="5">JCM 17986</strain>
    </source>
</reference>
<keyword evidence="5" id="KW-1185">Reference proteome</keyword>
<proteinExistence type="predicted"/>
<dbReference type="Gene3D" id="3.60.21.10">
    <property type="match status" value="1"/>
</dbReference>
<dbReference type="Gene3D" id="3.40.50.300">
    <property type="entry name" value="P-loop containing nucleotide triphosphate hydrolases"/>
    <property type="match status" value="1"/>
</dbReference>
<dbReference type="InterPro" id="IPR024028">
    <property type="entry name" value="PNKP_bac"/>
</dbReference>
<dbReference type="SUPFAM" id="SSF52540">
    <property type="entry name" value="P-loop containing nucleoside triphosphate hydrolases"/>
    <property type="match status" value="1"/>
</dbReference>
<evidence type="ECO:0000259" key="2">
    <source>
        <dbReference type="Pfam" id="PF00149"/>
    </source>
</evidence>
<comment type="caution">
    <text evidence="4">The sequence shown here is derived from an EMBL/GenBank/DDBJ whole genome shotgun (WGS) entry which is preliminary data.</text>
</comment>
<feature type="region of interest" description="Disordered" evidence="1">
    <location>
        <begin position="1"/>
        <end position="78"/>
    </location>
</feature>
<feature type="compositionally biased region" description="Pro residues" evidence="1">
    <location>
        <begin position="11"/>
        <end position="23"/>
    </location>
</feature>
<protein>
    <submittedName>
        <fullName evidence="4">Polynucleotide kinase-phosphatase</fullName>
    </submittedName>
</protein>
<dbReference type="Pfam" id="PF16542">
    <property type="entry name" value="PNKP_ligase"/>
    <property type="match status" value="1"/>
</dbReference>
<gene>
    <name evidence="4" type="ORF">GCM10023205_23480</name>
</gene>
<accession>A0ABP9H6B3</accession>
<dbReference type="Proteomes" id="UP001500466">
    <property type="component" value="Unassembled WGS sequence"/>
</dbReference>
<dbReference type="SUPFAM" id="SSF56300">
    <property type="entry name" value="Metallo-dependent phosphatases"/>
    <property type="match status" value="1"/>
</dbReference>
<dbReference type="EMBL" id="BAABHS010000007">
    <property type="protein sequence ID" value="GAA4959716.1"/>
    <property type="molecule type" value="Genomic_DNA"/>
</dbReference>
<evidence type="ECO:0000259" key="3">
    <source>
        <dbReference type="Pfam" id="PF16542"/>
    </source>
</evidence>
<dbReference type="InterPro" id="IPR004843">
    <property type="entry name" value="Calcineurin-like_PHP"/>
</dbReference>
<evidence type="ECO:0000313" key="4">
    <source>
        <dbReference type="EMBL" id="GAA4959716.1"/>
    </source>
</evidence>
<dbReference type="PANTHER" id="PTHR42850:SF7">
    <property type="entry name" value="BIS(5'-NUCLEOSYL)-TETRAPHOSPHATASE PRPE [ASYMMETRICAL]"/>
    <property type="match status" value="1"/>
</dbReference>
<dbReference type="Pfam" id="PF00149">
    <property type="entry name" value="Metallophos"/>
    <property type="match status" value="1"/>
</dbReference>
<dbReference type="NCBIfam" id="TIGR04075">
    <property type="entry name" value="bacter_Pnkp"/>
    <property type="match status" value="1"/>
</dbReference>
<sequence length="928" mass="100953">MTTAAAFGTPEPAPEHSPNPTPDHAPEQPLADTPDRTPNHRTDHAPASVPDRPTRGRRTPDRTSNRAPDHPTDRPLPVPDLSLVVLIGTTGAGKSTFARSHFRGTQVLSSDFFRGMVSDDENDQAASKDAFALLHHVAGVRLAAGRLTVVDATNVQQGARAQLVQLAREHDVLPVAIVLDVPEDECFARNAQREDRKHLPRSVITRQRRDMTRSLRHLEREGFRKVHHLRGVEEIAAARIVLEKRYNDLRHLTGPFDIVGDIHGCRAELETLLVRLGYALVRDDAGRAVDAVHPDGRTAVFVGDLVDRGPDTPGVLRLVMGMVAAGHAVCVPGNHENKLLRALRGRKVSVTHGLAESLAQLEAESDEFRADVVAFCDRMVSHYLLDGGSLVVAHAGLPEKYHGRTSGRVRSFALYGDTTGETDEYGLPVRYPWAEEYRGRATVVYGHTPMPRAEWVNNTICLDTGCVFGGELTALRYPERELVAVPAEQVWYEPVRPLRAAAPGGRDGRPLALSDVLVPDDPMGRRVVETRTGGRVMVRGENAAAALEVMSRFAIDPRWLVYLPPTMAPCATSDRPGLLEHPEQAFAQFREDGIGLVVCEEKHMGSRAVALVCRDQEAALDAFGIAEGTGALWTRTGRSFLPSPELTEEFLGRLRAAVDAAGLWDELGTDWLLLDAELMPWSAKAVELLRRQYAAVGAAAGSALPAAAAALARAAARGVDVADVSARTGTREANARAFTEAYRQYCWPVDGLDGLRFAPFQVLAGRGASYTGNGHDWHLALADRLVAADPSGLLAPTGRLVVDVRDPGQVAAGIAWWEELTGAGGEGMVVKPLAAEGDRPAGTRVQPGVKVRGPEYLRIIYGPDYAEPEHLERLRHRHLGHKRSLALREHALGLESLDRLSAGEGLWRVHEPVFAVLALESEPVDPRL</sequence>
<feature type="domain" description="Polynucleotide kinase-phosphatase ligase" evidence="3">
    <location>
        <begin position="545"/>
        <end position="923"/>
    </location>
</feature>
<dbReference type="InterPro" id="IPR027417">
    <property type="entry name" value="P-loop_NTPase"/>
</dbReference>
<dbReference type="Pfam" id="PF13671">
    <property type="entry name" value="AAA_33"/>
    <property type="match status" value="1"/>
</dbReference>
<feature type="compositionally biased region" description="Basic and acidic residues" evidence="1">
    <location>
        <begin position="52"/>
        <end position="73"/>
    </location>
</feature>
<name>A0ABP9H6B3_9ACTN</name>
<dbReference type="CDD" id="cd07423">
    <property type="entry name" value="MPP_Prp_like"/>
    <property type="match status" value="1"/>
</dbReference>
<dbReference type="SUPFAM" id="SSF56091">
    <property type="entry name" value="DNA ligase/mRNA capping enzyme, catalytic domain"/>
    <property type="match status" value="1"/>
</dbReference>
<evidence type="ECO:0000313" key="5">
    <source>
        <dbReference type="Proteomes" id="UP001500466"/>
    </source>
</evidence>
<dbReference type="Gene3D" id="3.30.470.30">
    <property type="entry name" value="DNA ligase/mRNA capping enzyme"/>
    <property type="match status" value="2"/>
</dbReference>
<feature type="domain" description="Calcineurin-like phosphoesterase" evidence="2">
    <location>
        <begin position="255"/>
        <end position="454"/>
    </location>
</feature>
<dbReference type="PANTHER" id="PTHR42850">
    <property type="entry name" value="METALLOPHOSPHOESTERASE"/>
    <property type="match status" value="1"/>
</dbReference>
<dbReference type="RefSeq" id="WP_345675332.1">
    <property type="nucleotide sequence ID" value="NZ_BAABHS010000007.1"/>
</dbReference>
<keyword evidence="4" id="KW-0808">Transferase</keyword>
<dbReference type="InterPro" id="IPR029052">
    <property type="entry name" value="Metallo-depent_PP-like"/>
</dbReference>
<organism evidence="4 5">
    <name type="scientific">Yinghuangia aomiensis</name>
    <dbReference type="NCBI Taxonomy" id="676205"/>
    <lineage>
        <taxon>Bacteria</taxon>
        <taxon>Bacillati</taxon>
        <taxon>Actinomycetota</taxon>
        <taxon>Actinomycetes</taxon>
        <taxon>Kitasatosporales</taxon>
        <taxon>Streptomycetaceae</taxon>
        <taxon>Yinghuangia</taxon>
    </lineage>
</organism>
<evidence type="ECO:0000256" key="1">
    <source>
        <dbReference type="SAM" id="MobiDB-lite"/>
    </source>
</evidence>
<dbReference type="InterPro" id="IPR041780">
    <property type="entry name" value="MPP_PrpE-like"/>
</dbReference>
<dbReference type="GO" id="GO:0016301">
    <property type="term" value="F:kinase activity"/>
    <property type="evidence" value="ECO:0007669"/>
    <property type="project" value="UniProtKB-KW"/>
</dbReference>
<dbReference type="InterPro" id="IPR032380">
    <property type="entry name" value="PNKP_ligase_dom"/>
</dbReference>
<dbReference type="InterPro" id="IPR050126">
    <property type="entry name" value="Ap4A_hydrolase"/>
</dbReference>
<keyword evidence="4" id="KW-0418">Kinase</keyword>
<feature type="compositionally biased region" description="Basic and acidic residues" evidence="1">
    <location>
        <begin position="33"/>
        <end position="44"/>
    </location>
</feature>